<evidence type="ECO:0000256" key="7">
    <source>
        <dbReference type="ARBA" id="ARBA00023237"/>
    </source>
</evidence>
<dbReference type="SUPFAM" id="SSF56954">
    <property type="entry name" value="Outer membrane efflux proteins (OEP)"/>
    <property type="match status" value="1"/>
</dbReference>
<evidence type="ECO:0000313" key="9">
    <source>
        <dbReference type="EMBL" id="RXF72162.1"/>
    </source>
</evidence>
<feature type="chain" id="PRO_5020518597" evidence="8">
    <location>
        <begin position="24"/>
        <end position="439"/>
    </location>
</feature>
<comment type="subcellular location">
    <subcellularLocation>
        <location evidence="1">Cell outer membrane</location>
    </subcellularLocation>
</comment>
<keyword evidence="3" id="KW-0813">Transport</keyword>
<comment type="similarity">
    <text evidence="2">Belongs to the outer membrane factor (OMF) (TC 1.B.17) family.</text>
</comment>
<keyword evidence="4" id="KW-1134">Transmembrane beta strand</keyword>
<evidence type="ECO:0000256" key="3">
    <source>
        <dbReference type="ARBA" id="ARBA00022448"/>
    </source>
</evidence>
<keyword evidence="8" id="KW-0732">Signal</keyword>
<protein>
    <submittedName>
        <fullName evidence="9">TolC family protein</fullName>
    </submittedName>
</protein>
<dbReference type="GO" id="GO:0015562">
    <property type="term" value="F:efflux transmembrane transporter activity"/>
    <property type="evidence" value="ECO:0007669"/>
    <property type="project" value="InterPro"/>
</dbReference>
<reference evidence="9 10" key="1">
    <citation type="submission" date="2018-12" db="EMBL/GenBank/DDBJ databases">
        <title>The Draft Genome Sequence of the Soil Bacterium Pedobacter tournemirensis R1.</title>
        <authorList>
            <person name="He J."/>
        </authorList>
    </citation>
    <scope>NUCLEOTIDE SEQUENCE [LARGE SCALE GENOMIC DNA]</scope>
    <source>
        <strain evidence="9 10">R1</strain>
    </source>
</reference>
<evidence type="ECO:0000313" key="10">
    <source>
        <dbReference type="Proteomes" id="UP000290848"/>
    </source>
</evidence>
<evidence type="ECO:0000256" key="6">
    <source>
        <dbReference type="ARBA" id="ARBA00023136"/>
    </source>
</evidence>
<comment type="caution">
    <text evidence="9">The sequence shown here is derived from an EMBL/GenBank/DDBJ whole genome shotgun (WGS) entry which is preliminary data.</text>
</comment>
<proteinExistence type="inferred from homology"/>
<dbReference type="InterPro" id="IPR051906">
    <property type="entry name" value="TolC-like"/>
</dbReference>
<accession>A0A4V1KIX0</accession>
<evidence type="ECO:0000256" key="5">
    <source>
        <dbReference type="ARBA" id="ARBA00022692"/>
    </source>
</evidence>
<dbReference type="PANTHER" id="PTHR30026:SF20">
    <property type="entry name" value="OUTER MEMBRANE PROTEIN TOLC"/>
    <property type="match status" value="1"/>
</dbReference>
<dbReference type="EMBL" id="RXOC01000001">
    <property type="protein sequence ID" value="RXF72162.1"/>
    <property type="molecule type" value="Genomic_DNA"/>
</dbReference>
<dbReference type="Gene3D" id="1.20.1600.10">
    <property type="entry name" value="Outer membrane efflux proteins (OEP)"/>
    <property type="match status" value="1"/>
</dbReference>
<dbReference type="GO" id="GO:1990281">
    <property type="term" value="C:efflux pump complex"/>
    <property type="evidence" value="ECO:0007669"/>
    <property type="project" value="TreeGrafter"/>
</dbReference>
<evidence type="ECO:0000256" key="2">
    <source>
        <dbReference type="ARBA" id="ARBA00007613"/>
    </source>
</evidence>
<dbReference type="RefSeq" id="WP_128767346.1">
    <property type="nucleotide sequence ID" value="NZ_RXOC01000001.1"/>
</dbReference>
<dbReference type="Proteomes" id="UP000290848">
    <property type="component" value="Unassembled WGS sequence"/>
</dbReference>
<dbReference type="Pfam" id="PF02321">
    <property type="entry name" value="OEP"/>
    <property type="match status" value="2"/>
</dbReference>
<sequence length="439" mass="49076">MVYKIVKKLIFCFICLMCYRADAQDTSATDLPEVWDLQTCLNYARKNNIQINSLRLSKKSSEQNLLLARAAILPDLYGSANQTLRHVETGGGSSSGSYGLNTSWTLYNGGYLKTNIRQQDLLMQQANMSVLEQENDLTLQITQAYLNILLDKESVVYSRDLVYTSTAQLEQARERYKAGSIARRDVVQFEAQLANDQYTLTSSENAQRQDLLALKQLLQLPHETNVDIAKPDTVIAEVVIPSLEQVRHYALQNRPEVKNSELGLQSAQLGLDKAQAGYKPALTVGANLGTSYAGNSSYNASLGQLGDNFSQQIGVTLSVPIFTKRTNKTNVELAKINIDQANLTLENTRTVLSQTVEQAYIKAVNAQSQYKAAAEQFQYSKEVYRIANEELRLGAANIYDFYQQRNSYVQALQQYIQAKYNAALSVGIYDFYSGIPVKL</sequence>
<evidence type="ECO:0000256" key="1">
    <source>
        <dbReference type="ARBA" id="ARBA00004442"/>
    </source>
</evidence>
<name>A0A4V1KIX0_9SPHI</name>
<keyword evidence="7" id="KW-0998">Cell outer membrane</keyword>
<organism evidence="9 10">
    <name type="scientific">Arcticibacter tournemirensis</name>
    <dbReference type="NCBI Taxonomy" id="699437"/>
    <lineage>
        <taxon>Bacteria</taxon>
        <taxon>Pseudomonadati</taxon>
        <taxon>Bacteroidota</taxon>
        <taxon>Sphingobacteriia</taxon>
        <taxon>Sphingobacteriales</taxon>
        <taxon>Sphingobacteriaceae</taxon>
        <taxon>Arcticibacter</taxon>
    </lineage>
</organism>
<dbReference type="GO" id="GO:0009279">
    <property type="term" value="C:cell outer membrane"/>
    <property type="evidence" value="ECO:0007669"/>
    <property type="project" value="UniProtKB-SubCell"/>
</dbReference>
<feature type="signal peptide" evidence="8">
    <location>
        <begin position="1"/>
        <end position="23"/>
    </location>
</feature>
<dbReference type="PANTHER" id="PTHR30026">
    <property type="entry name" value="OUTER MEMBRANE PROTEIN TOLC"/>
    <property type="match status" value="1"/>
</dbReference>
<dbReference type="GO" id="GO:0015288">
    <property type="term" value="F:porin activity"/>
    <property type="evidence" value="ECO:0007669"/>
    <property type="project" value="TreeGrafter"/>
</dbReference>
<dbReference type="InterPro" id="IPR003423">
    <property type="entry name" value="OMP_efflux"/>
</dbReference>
<gene>
    <name evidence="9" type="ORF">EKH83_00070</name>
</gene>
<dbReference type="AlphaFoldDB" id="A0A4V1KIX0"/>
<evidence type="ECO:0000256" key="4">
    <source>
        <dbReference type="ARBA" id="ARBA00022452"/>
    </source>
</evidence>
<evidence type="ECO:0000256" key="8">
    <source>
        <dbReference type="SAM" id="SignalP"/>
    </source>
</evidence>
<keyword evidence="5" id="KW-0812">Transmembrane</keyword>
<keyword evidence="6" id="KW-0472">Membrane</keyword>